<dbReference type="AlphaFoldDB" id="A0A642US26"/>
<keyword evidence="9" id="KW-0472">Membrane</keyword>
<comment type="similarity">
    <text evidence="1 11">Belongs to the small Tim family.</text>
</comment>
<evidence type="ECO:0000256" key="3">
    <source>
        <dbReference type="ARBA" id="ARBA00022723"/>
    </source>
</evidence>
<dbReference type="OMA" id="EKCIPHE"/>
<dbReference type="PANTHER" id="PTHR11038">
    <property type="entry name" value="MITOCHONDRIAL IMPORT INNER MEMBRANE TRANSLOCASE SUBUNIT TIM10"/>
    <property type="match status" value="1"/>
</dbReference>
<comment type="domain">
    <text evidence="11">The twin CX3C motif contains 4 conserved Cys residues that form 2 disulfide bonds in the mitochondrial intermembrane space.</text>
</comment>
<evidence type="ECO:0000256" key="4">
    <source>
        <dbReference type="ARBA" id="ARBA00022792"/>
    </source>
</evidence>
<reference evidence="13 14" key="1">
    <citation type="submission" date="2019-07" db="EMBL/GenBank/DDBJ databases">
        <title>Genome assembly of two rare yeast pathogens: Diutina rugosa and Trichomonascus ciferrii.</title>
        <authorList>
            <person name="Mixao V."/>
            <person name="Saus E."/>
            <person name="Hansen A."/>
            <person name="Lass-Flor C."/>
            <person name="Gabaldon T."/>
        </authorList>
    </citation>
    <scope>NUCLEOTIDE SEQUENCE [LARGE SCALE GENOMIC DNA]</scope>
    <source>
        <strain evidence="13 14">CBS 613</strain>
    </source>
</reference>
<dbReference type="GO" id="GO:0045039">
    <property type="term" value="P:protein insertion into mitochondrial inner membrane"/>
    <property type="evidence" value="ECO:0007669"/>
    <property type="project" value="TreeGrafter"/>
</dbReference>
<evidence type="ECO:0000313" key="13">
    <source>
        <dbReference type="EMBL" id="KAA8901825.1"/>
    </source>
</evidence>
<evidence type="ECO:0000256" key="10">
    <source>
        <dbReference type="ARBA" id="ARBA00023157"/>
    </source>
</evidence>
<dbReference type="Gene3D" id="1.10.287.810">
    <property type="entry name" value="Mitochondrial import inner membrane translocase subunit tim13 like domains"/>
    <property type="match status" value="1"/>
</dbReference>
<dbReference type="GeneID" id="54781725"/>
<comment type="subunit">
    <text evidence="11">Heterohexamer.</text>
</comment>
<dbReference type="OrthoDB" id="274922at2759"/>
<evidence type="ECO:0000256" key="1">
    <source>
        <dbReference type="ARBA" id="ARBA00006720"/>
    </source>
</evidence>
<dbReference type="EMBL" id="SWFT01000098">
    <property type="protein sequence ID" value="KAA8901825.1"/>
    <property type="molecule type" value="Genomic_DNA"/>
</dbReference>
<evidence type="ECO:0000256" key="6">
    <source>
        <dbReference type="ARBA" id="ARBA00022927"/>
    </source>
</evidence>
<dbReference type="SUPFAM" id="SSF144122">
    <property type="entry name" value="Tim10-like"/>
    <property type="match status" value="1"/>
</dbReference>
<dbReference type="GO" id="GO:0015031">
    <property type="term" value="P:protein transport"/>
    <property type="evidence" value="ECO:0007669"/>
    <property type="project" value="UniProtKB-KW"/>
</dbReference>
<dbReference type="RefSeq" id="XP_034012123.1">
    <property type="nucleotide sequence ID" value="XM_034155796.1"/>
</dbReference>
<dbReference type="GO" id="GO:0046872">
    <property type="term" value="F:metal ion binding"/>
    <property type="evidence" value="ECO:0007669"/>
    <property type="project" value="UniProtKB-KW"/>
</dbReference>
<keyword evidence="3" id="KW-0479">Metal-binding</keyword>
<keyword evidence="11" id="KW-0143">Chaperone</keyword>
<keyword evidence="14" id="KW-1185">Reference proteome</keyword>
<organism evidence="13 14">
    <name type="scientific">Diutina rugosa</name>
    <name type="common">Yeast</name>
    <name type="synonym">Candida rugosa</name>
    <dbReference type="NCBI Taxonomy" id="5481"/>
    <lineage>
        <taxon>Eukaryota</taxon>
        <taxon>Fungi</taxon>
        <taxon>Dikarya</taxon>
        <taxon>Ascomycota</taxon>
        <taxon>Saccharomycotina</taxon>
        <taxon>Pichiomycetes</taxon>
        <taxon>Debaryomycetaceae</taxon>
        <taxon>Diutina</taxon>
    </lineage>
</organism>
<keyword evidence="8 11" id="KW-0496">Mitochondrion</keyword>
<accession>A0A642US26</accession>
<proteinExistence type="inferred from homology"/>
<dbReference type="InterPro" id="IPR035427">
    <property type="entry name" value="Tim10-like_dom_sf"/>
</dbReference>
<gene>
    <name evidence="13" type="ORF">DIURU_003074</name>
</gene>
<dbReference type="InterPro" id="IPR004217">
    <property type="entry name" value="Tim10-like"/>
</dbReference>
<evidence type="ECO:0000256" key="8">
    <source>
        <dbReference type="ARBA" id="ARBA00023128"/>
    </source>
</evidence>
<evidence type="ECO:0000256" key="2">
    <source>
        <dbReference type="ARBA" id="ARBA00022448"/>
    </source>
</evidence>
<keyword evidence="4 11" id="KW-0999">Mitochondrion inner membrane</keyword>
<comment type="function">
    <text evidence="11">Mitochondrial intermembrane chaperone that participates in the import and insertion of some multi-pass transmembrane proteins into the mitochondrial inner membrane. Also required for the transfer of beta-barrel precursors from the TOM complex to the sorting and assembly machinery (SAM complex) of the outer membrane. Acts as a chaperone-like protein that protects the hydrophobic precursors from aggregation and guide them through the mitochondrial intermembrane space.</text>
</comment>
<dbReference type="PANTHER" id="PTHR11038:SF18">
    <property type="entry name" value="MITOCHONDRIAL IMPORT INNER MEMBRANE TRANSLOCASE SUBUNIT TIM12"/>
    <property type="match status" value="1"/>
</dbReference>
<evidence type="ECO:0000259" key="12">
    <source>
        <dbReference type="Pfam" id="PF02953"/>
    </source>
</evidence>
<dbReference type="Pfam" id="PF02953">
    <property type="entry name" value="zf-Tim10_DDP"/>
    <property type="match status" value="1"/>
</dbReference>
<name>A0A642US26_DIURU</name>
<dbReference type="VEuPathDB" id="FungiDB:DIURU_003074"/>
<evidence type="ECO:0000256" key="11">
    <source>
        <dbReference type="RuleBase" id="RU367043"/>
    </source>
</evidence>
<keyword evidence="10 11" id="KW-1015">Disulfide bond</keyword>
<dbReference type="Proteomes" id="UP000449547">
    <property type="component" value="Unassembled WGS sequence"/>
</dbReference>
<keyword evidence="7 11" id="KW-0811">Translocation</keyword>
<evidence type="ECO:0000313" key="14">
    <source>
        <dbReference type="Proteomes" id="UP000449547"/>
    </source>
</evidence>
<keyword evidence="5" id="KW-0862">Zinc</keyword>
<dbReference type="GO" id="GO:0005743">
    <property type="term" value="C:mitochondrial inner membrane"/>
    <property type="evidence" value="ECO:0007669"/>
    <property type="project" value="UniProtKB-SubCell"/>
</dbReference>
<comment type="subcellular location">
    <subcellularLocation>
        <location evidence="11">Mitochondrion inner membrane</location>
        <topology evidence="11">Peripheral membrane protein</topology>
        <orientation evidence="11">Intermembrane side</orientation>
    </subcellularLocation>
</comment>
<sequence length="107" mass="11993">MSLFIGNTSQYAWGTVDPEKIKQAQLQFEATAATFNKVLSTCAAKCINHEYGEGDLAKGEMSCVDRCVAKYVHANRMIGENFTKKNLNPYFNMGGYEKARSMMNHEP</sequence>
<keyword evidence="6 11" id="KW-0653">Protein transport</keyword>
<evidence type="ECO:0000256" key="5">
    <source>
        <dbReference type="ARBA" id="ARBA00022833"/>
    </source>
</evidence>
<protein>
    <recommendedName>
        <fullName evidence="11">Mitochondrial import inner membrane translocase subunit</fullName>
    </recommendedName>
</protein>
<keyword evidence="2 11" id="KW-0813">Transport</keyword>
<evidence type="ECO:0000256" key="9">
    <source>
        <dbReference type="ARBA" id="ARBA00023136"/>
    </source>
</evidence>
<feature type="domain" description="Tim10-like" evidence="12">
    <location>
        <begin position="21"/>
        <end position="83"/>
    </location>
</feature>
<evidence type="ECO:0000256" key="7">
    <source>
        <dbReference type="ARBA" id="ARBA00023010"/>
    </source>
</evidence>
<comment type="caution">
    <text evidence="13">The sequence shown here is derived from an EMBL/GenBank/DDBJ whole genome shotgun (WGS) entry which is preliminary data.</text>
</comment>